<gene>
    <name evidence="2" type="ORF">BLA3211_01234</name>
</gene>
<sequence>MSVTQTIDSHELVAFVERESREFAQAARVLKDTRTLSATNTFQAFQRVPGTELVVALSAPSPWAASQETQPVVVTFDGDMLHGDARAGGNGPRYGAGFDLRAVLLDSISARAPACRTLRRLRPHNGSSLAMSGGANWRTRSSRNWSPTGTRSKVWVRE</sequence>
<feature type="compositionally biased region" description="Polar residues" evidence="1">
    <location>
        <begin position="138"/>
        <end position="151"/>
    </location>
</feature>
<evidence type="ECO:0000313" key="2">
    <source>
        <dbReference type="EMBL" id="CAB3961492.1"/>
    </source>
</evidence>
<dbReference type="Proteomes" id="UP000494301">
    <property type="component" value="Unassembled WGS sequence"/>
</dbReference>
<reference evidence="2 3" key="1">
    <citation type="submission" date="2020-04" db="EMBL/GenBank/DDBJ databases">
        <authorList>
            <person name="Depoorter E."/>
        </authorList>
    </citation>
    <scope>NUCLEOTIDE SEQUENCE [LARGE SCALE GENOMIC DNA]</scope>
    <source>
        <strain evidence="2 3">BCC0217</strain>
    </source>
</reference>
<organism evidence="2 3">
    <name type="scientific">Burkholderia aenigmatica</name>
    <dbReference type="NCBI Taxonomy" id="2015348"/>
    <lineage>
        <taxon>Bacteria</taxon>
        <taxon>Pseudomonadati</taxon>
        <taxon>Pseudomonadota</taxon>
        <taxon>Betaproteobacteria</taxon>
        <taxon>Burkholderiales</taxon>
        <taxon>Burkholderiaceae</taxon>
        <taxon>Burkholderia</taxon>
        <taxon>Burkholderia cepacia complex</taxon>
    </lineage>
</organism>
<accession>A0A6J5IUM2</accession>
<evidence type="ECO:0000313" key="3">
    <source>
        <dbReference type="Proteomes" id="UP000494301"/>
    </source>
</evidence>
<name>A0A6J5IUM2_9BURK</name>
<dbReference type="EMBL" id="CABWIL020000004">
    <property type="protein sequence ID" value="CAB3961492.1"/>
    <property type="molecule type" value="Genomic_DNA"/>
</dbReference>
<dbReference type="AlphaFoldDB" id="A0A6J5IUM2"/>
<proteinExistence type="predicted"/>
<evidence type="ECO:0000256" key="1">
    <source>
        <dbReference type="SAM" id="MobiDB-lite"/>
    </source>
</evidence>
<dbReference type="RefSeq" id="WP_236027341.1">
    <property type="nucleotide sequence ID" value="NZ_CABWIL020000004.1"/>
</dbReference>
<feature type="region of interest" description="Disordered" evidence="1">
    <location>
        <begin position="124"/>
        <end position="158"/>
    </location>
</feature>
<protein>
    <submittedName>
        <fullName evidence="2">Aldolase</fullName>
    </submittedName>
</protein>